<dbReference type="PANTHER" id="PTHR42877">
    <property type="entry name" value="L-ORNITHINE N(5)-MONOOXYGENASE-RELATED"/>
    <property type="match status" value="1"/>
</dbReference>
<accession>A0ABN2ML11</accession>
<evidence type="ECO:0000313" key="1">
    <source>
        <dbReference type="EMBL" id="GAA1830621.1"/>
    </source>
</evidence>
<dbReference type="Proteomes" id="UP001500449">
    <property type="component" value="Unassembled WGS sequence"/>
</dbReference>
<dbReference type="RefSeq" id="WP_344412018.1">
    <property type="nucleotide sequence ID" value="NZ_BAAAQK010000003.1"/>
</dbReference>
<dbReference type="Pfam" id="PF13738">
    <property type="entry name" value="Pyr_redox_3"/>
    <property type="match status" value="1"/>
</dbReference>
<dbReference type="SUPFAM" id="SSF51905">
    <property type="entry name" value="FAD/NAD(P)-binding domain"/>
    <property type="match status" value="2"/>
</dbReference>
<protein>
    <submittedName>
        <fullName evidence="1">NAD(P)/FAD-dependent oxidoreductase</fullName>
    </submittedName>
</protein>
<comment type="caution">
    <text evidence="1">The sequence shown here is derived from an EMBL/GenBank/DDBJ whole genome shotgun (WGS) entry which is preliminary data.</text>
</comment>
<dbReference type="PANTHER" id="PTHR42877:SF4">
    <property type="entry name" value="FAD_NAD(P)-BINDING DOMAIN-CONTAINING PROTEIN-RELATED"/>
    <property type="match status" value="1"/>
</dbReference>
<dbReference type="InterPro" id="IPR051209">
    <property type="entry name" value="FAD-bind_Monooxygenase_sf"/>
</dbReference>
<keyword evidence="2" id="KW-1185">Reference proteome</keyword>
<organism evidence="1 2">
    <name type="scientific">Pseudonocardia ailaonensis</name>
    <dbReference type="NCBI Taxonomy" id="367279"/>
    <lineage>
        <taxon>Bacteria</taxon>
        <taxon>Bacillati</taxon>
        <taxon>Actinomycetota</taxon>
        <taxon>Actinomycetes</taxon>
        <taxon>Pseudonocardiales</taxon>
        <taxon>Pseudonocardiaceae</taxon>
        <taxon>Pseudonocardia</taxon>
    </lineage>
</organism>
<gene>
    <name evidence="1" type="ORF">GCM10009836_05730</name>
</gene>
<proteinExistence type="predicted"/>
<dbReference type="InterPro" id="IPR036188">
    <property type="entry name" value="FAD/NAD-bd_sf"/>
</dbReference>
<reference evidence="1 2" key="1">
    <citation type="journal article" date="2019" name="Int. J. Syst. Evol. Microbiol.">
        <title>The Global Catalogue of Microorganisms (GCM) 10K type strain sequencing project: providing services to taxonomists for standard genome sequencing and annotation.</title>
        <authorList>
            <consortium name="The Broad Institute Genomics Platform"/>
            <consortium name="The Broad Institute Genome Sequencing Center for Infectious Disease"/>
            <person name="Wu L."/>
            <person name="Ma J."/>
        </authorList>
    </citation>
    <scope>NUCLEOTIDE SEQUENCE [LARGE SCALE GENOMIC DNA]</scope>
    <source>
        <strain evidence="1 2">JCM 16009</strain>
    </source>
</reference>
<dbReference type="EMBL" id="BAAAQK010000003">
    <property type="protein sequence ID" value="GAA1830621.1"/>
    <property type="molecule type" value="Genomic_DNA"/>
</dbReference>
<dbReference type="Gene3D" id="3.50.50.60">
    <property type="entry name" value="FAD/NAD(P)-binding domain"/>
    <property type="match status" value="3"/>
</dbReference>
<sequence>MTAPTTDGHTAAGDLTDGGVTDIDVAIVGAGFAGLGMGIRLARRGRESFVLLERAAEVGGTWRDNTYPGVACDIPSHLYSFSFRPRPDWSRVFAPGSEIQEYLREAARAEGLLPHLRFGADMHEARWEGDRWRITTGAGTWRARVLVMAAGRLSEPRMPELPGLESFPGPVFHTSRWDPGADLTGRVGVVGTGASAAQVIPGLAERASQLVVFQRSAPWVVPRNDRAYSPEELRELADPAHAARVRDGMFADAERNFPQRLGRHPDIDRLRDTAEHHLAAQVPDPRLRALLTPDYEIGCKRVLLSDDLYPALARENVTLEPSALTAIEGGKAVAGSGARHDVDALVVATGFRSTDPPFAQRVVGRTGLLAEHWSAGMTAYASTVVHGFPNLFVLDGPNASLGHNSAVHMIETQIGYVEGALDHLARSAEPLEVSRAAEAGYTAEIDARSRDTVWLRGGCRSWYVDPRSGRLTLLWPGTAGSFRERNGRFDPSPFGH</sequence>
<evidence type="ECO:0000313" key="2">
    <source>
        <dbReference type="Proteomes" id="UP001500449"/>
    </source>
</evidence>
<name>A0ABN2ML11_9PSEU</name>